<evidence type="ECO:0000256" key="2">
    <source>
        <dbReference type="ARBA" id="ARBA00022737"/>
    </source>
</evidence>
<dbReference type="InterPro" id="IPR027040">
    <property type="entry name" value="PSMD4"/>
</dbReference>
<feature type="domain" description="VWFA" evidence="6">
    <location>
        <begin position="5"/>
        <end position="188"/>
    </location>
</feature>
<evidence type="ECO:0000259" key="6">
    <source>
        <dbReference type="PROSITE" id="PS50234"/>
    </source>
</evidence>
<dbReference type="SUPFAM" id="SSF53300">
    <property type="entry name" value="vWA-like"/>
    <property type="match status" value="1"/>
</dbReference>
<dbReference type="GO" id="GO:0008540">
    <property type="term" value="C:proteasome regulatory particle, base subcomplex"/>
    <property type="evidence" value="ECO:0007669"/>
    <property type="project" value="TreeGrafter"/>
</dbReference>
<keyword evidence="8" id="KW-1185">Reference proteome</keyword>
<feature type="compositionally biased region" description="Low complexity" evidence="5">
    <location>
        <begin position="285"/>
        <end position="303"/>
    </location>
</feature>
<feature type="compositionally biased region" description="Low complexity" evidence="5">
    <location>
        <begin position="245"/>
        <end position="255"/>
    </location>
</feature>
<protein>
    <recommendedName>
        <fullName evidence="4">26S proteasome regulatory subunit RPN10</fullName>
    </recommendedName>
</protein>
<dbReference type="PANTHER" id="PTHR10223:SF0">
    <property type="entry name" value="26S PROTEASOME NON-ATPASE REGULATORY SUBUNIT 4"/>
    <property type="match status" value="1"/>
</dbReference>
<dbReference type="SMART" id="SM00327">
    <property type="entry name" value="VWA"/>
    <property type="match status" value="1"/>
</dbReference>
<dbReference type="Gene3D" id="3.40.50.410">
    <property type="entry name" value="von Willebrand factor, type A domain"/>
    <property type="match status" value="1"/>
</dbReference>
<feature type="region of interest" description="Disordered" evidence="5">
    <location>
        <begin position="228"/>
        <end position="262"/>
    </location>
</feature>
<dbReference type="InterPro" id="IPR002035">
    <property type="entry name" value="VWF_A"/>
</dbReference>
<sequence>MPLEATIVCIDSSDFMRNGDYTPTRLEAQHDAVNLICNAKTQSNPESTVGIIACGGKSPNVLVTLTNDIGKVLTSLYGMKIDGSLSLVNGIQVAQLVLKHRQNKSQQQRIIFFVGSPIVEDKENLVRLGKRLKKNNIAVDIINFGEEAENTDKLEAFMSAVNSDENSHLVTIPPGPHILSDILISSPIVNEGGATGGPSRSGEFDSYGGVDPSLDPELALALKMSMDEERARQEAARNTNKPEGGETAATPAAPAQTFPDDHAMDDDDDELMRQAIAMSMATRDPTPATSTPSQTSAPATTNTTQDVVMGELDEDEEMRLALQMSMAGGDVADMSNVMADPSFVDSVLASLPGVDPNNPEIRRMLQSMSEQQQKEQQDKK</sequence>
<evidence type="ECO:0000256" key="1">
    <source>
        <dbReference type="ARBA" id="ARBA00005574"/>
    </source>
</evidence>
<dbReference type="InterPro" id="IPR049590">
    <property type="entry name" value="PSMD4_RAZUL-like"/>
</dbReference>
<evidence type="ECO:0000313" key="7">
    <source>
        <dbReference type="EMBL" id="PRP89499.1"/>
    </source>
</evidence>
<keyword evidence="3 7" id="KW-0647">Proteasome</keyword>
<organism evidence="7 8">
    <name type="scientific">Planoprotostelium fungivorum</name>
    <dbReference type="NCBI Taxonomy" id="1890364"/>
    <lineage>
        <taxon>Eukaryota</taxon>
        <taxon>Amoebozoa</taxon>
        <taxon>Evosea</taxon>
        <taxon>Variosea</taxon>
        <taxon>Cavosteliida</taxon>
        <taxon>Cavosteliaceae</taxon>
        <taxon>Planoprotostelium</taxon>
    </lineage>
</organism>
<dbReference type="GO" id="GO:0005829">
    <property type="term" value="C:cytosol"/>
    <property type="evidence" value="ECO:0007669"/>
    <property type="project" value="TreeGrafter"/>
</dbReference>
<feature type="region of interest" description="Disordered" evidence="5">
    <location>
        <begin position="350"/>
        <end position="380"/>
    </location>
</feature>
<dbReference type="Gene3D" id="6.10.140.100">
    <property type="match status" value="1"/>
</dbReference>
<dbReference type="Pfam" id="PF13519">
    <property type="entry name" value="VWA_2"/>
    <property type="match status" value="1"/>
</dbReference>
<evidence type="ECO:0000256" key="3">
    <source>
        <dbReference type="ARBA" id="ARBA00022942"/>
    </source>
</evidence>
<accession>A0A2P6P000</accession>
<dbReference type="InterPro" id="IPR036465">
    <property type="entry name" value="vWFA_dom_sf"/>
</dbReference>
<dbReference type="PROSITE" id="PS50234">
    <property type="entry name" value="VWFA"/>
    <property type="match status" value="1"/>
</dbReference>
<dbReference type="PROSITE" id="PS50330">
    <property type="entry name" value="UIM"/>
    <property type="match status" value="1"/>
</dbReference>
<dbReference type="AlphaFoldDB" id="A0A2P6P000"/>
<dbReference type="Gene3D" id="6.10.250.380">
    <property type="match status" value="1"/>
</dbReference>
<dbReference type="FunFam" id="3.40.50.410:FF:000005">
    <property type="entry name" value="26S proteasome non-ATPase regulatory subunit 4"/>
    <property type="match status" value="1"/>
</dbReference>
<dbReference type="CDD" id="cd01452">
    <property type="entry name" value="VWA_26S_proteasome_subunit"/>
    <property type="match status" value="1"/>
</dbReference>
<dbReference type="PANTHER" id="PTHR10223">
    <property type="entry name" value="26S PROTEASOME NON-ATPASE REGULATORY SUBUNIT 4"/>
    <property type="match status" value="1"/>
</dbReference>
<gene>
    <name evidence="7" type="ORF">PROFUN_01362</name>
</gene>
<dbReference type="GO" id="GO:0043161">
    <property type="term" value="P:proteasome-mediated ubiquitin-dependent protein catabolic process"/>
    <property type="evidence" value="ECO:0007669"/>
    <property type="project" value="TreeGrafter"/>
</dbReference>
<dbReference type="SMART" id="SM00726">
    <property type="entry name" value="UIM"/>
    <property type="match status" value="3"/>
</dbReference>
<evidence type="ECO:0000256" key="4">
    <source>
        <dbReference type="ARBA" id="ARBA00044341"/>
    </source>
</evidence>
<evidence type="ECO:0000256" key="5">
    <source>
        <dbReference type="SAM" id="MobiDB-lite"/>
    </source>
</evidence>
<dbReference type="InterPro" id="IPR003903">
    <property type="entry name" value="UIM_dom"/>
</dbReference>
<dbReference type="GO" id="GO:0031593">
    <property type="term" value="F:polyubiquitin modification-dependent protein binding"/>
    <property type="evidence" value="ECO:0007669"/>
    <property type="project" value="TreeGrafter"/>
</dbReference>
<dbReference type="EMBL" id="MDYQ01000003">
    <property type="protein sequence ID" value="PRP89499.1"/>
    <property type="molecule type" value="Genomic_DNA"/>
</dbReference>
<dbReference type="Proteomes" id="UP000241769">
    <property type="component" value="Unassembled WGS sequence"/>
</dbReference>
<feature type="region of interest" description="Disordered" evidence="5">
    <location>
        <begin position="190"/>
        <end position="213"/>
    </location>
</feature>
<dbReference type="CDD" id="cd22297">
    <property type="entry name" value="PSMD4_RAZUL"/>
    <property type="match status" value="1"/>
</dbReference>
<keyword evidence="2" id="KW-0677">Repeat</keyword>
<evidence type="ECO:0000313" key="8">
    <source>
        <dbReference type="Proteomes" id="UP000241769"/>
    </source>
</evidence>
<dbReference type="GO" id="GO:0005634">
    <property type="term" value="C:nucleus"/>
    <property type="evidence" value="ECO:0007669"/>
    <property type="project" value="TreeGrafter"/>
</dbReference>
<name>A0A2P6P000_9EUKA</name>
<dbReference type="Pfam" id="PF02809">
    <property type="entry name" value="UIM"/>
    <property type="match status" value="3"/>
</dbReference>
<dbReference type="OrthoDB" id="1731724at2759"/>
<comment type="similarity">
    <text evidence="1">Belongs to the proteasome subunit S5A family.</text>
</comment>
<dbReference type="InParanoid" id="A0A2P6P000"/>
<proteinExistence type="inferred from homology"/>
<comment type="caution">
    <text evidence="7">The sequence shown here is derived from an EMBL/GenBank/DDBJ whole genome shotgun (WGS) entry which is preliminary data.</text>
</comment>
<dbReference type="FunCoup" id="A0A2P6P000">
    <property type="interactions" value="649"/>
</dbReference>
<feature type="region of interest" description="Disordered" evidence="5">
    <location>
        <begin position="282"/>
        <end position="303"/>
    </location>
</feature>
<reference evidence="7 8" key="1">
    <citation type="journal article" date="2018" name="Genome Biol. Evol.">
        <title>Multiple Roots of Fruiting Body Formation in Amoebozoa.</title>
        <authorList>
            <person name="Hillmann F."/>
            <person name="Forbes G."/>
            <person name="Novohradska S."/>
            <person name="Ferling I."/>
            <person name="Riege K."/>
            <person name="Groth M."/>
            <person name="Westermann M."/>
            <person name="Marz M."/>
            <person name="Spaller T."/>
            <person name="Winckler T."/>
            <person name="Schaap P."/>
            <person name="Glockner G."/>
        </authorList>
    </citation>
    <scope>NUCLEOTIDE SEQUENCE [LARGE SCALE GENOMIC DNA]</scope>
    <source>
        <strain evidence="7 8">Jena</strain>
    </source>
</reference>
<dbReference type="STRING" id="1890364.A0A2P6P000"/>